<dbReference type="RefSeq" id="WP_043756352.1">
    <property type="nucleotide sequence ID" value="NZ_AONC01000057.1"/>
</dbReference>
<sequence length="148" mass="16433">MDRLTRNSIIISAFLLVFLIVTLAWQRFGMTPRVWQLNDVLEADPVLSQAPYRFRVLVFLNGIATLSSPHADLVPLETYVKAADPALAERPADDAEVVAAERAFRESELRAIAVLLAQPDVDSVVWSLDRAWYHKHGVRLGAIPNTGG</sequence>
<reference evidence="1 2" key="1">
    <citation type="submission" date="2012-11" db="EMBL/GenBank/DDBJ databases">
        <title>Genome assembly of Thiorhodococcus sp. AK35.</title>
        <authorList>
            <person name="Nupur N."/>
            <person name="Khatri I."/>
            <person name="Subramanian S."/>
            <person name="Pinnaka A."/>
        </authorList>
    </citation>
    <scope>NUCLEOTIDE SEQUENCE [LARGE SCALE GENOMIC DNA]</scope>
    <source>
        <strain evidence="1 2">AK35</strain>
    </source>
</reference>
<dbReference type="EMBL" id="AONC01000057">
    <property type="protein sequence ID" value="EXJ13760.1"/>
    <property type="molecule type" value="Genomic_DNA"/>
</dbReference>
<dbReference type="OrthoDB" id="9181276at2"/>
<proteinExistence type="predicted"/>
<dbReference type="AlphaFoldDB" id="W9VTP4"/>
<comment type="caution">
    <text evidence="1">The sequence shown here is derived from an EMBL/GenBank/DDBJ whole genome shotgun (WGS) entry which is preliminary data.</text>
</comment>
<dbReference type="Proteomes" id="UP000019460">
    <property type="component" value="Unassembled WGS sequence"/>
</dbReference>
<dbReference type="STRING" id="1249627.D779_3299"/>
<protein>
    <submittedName>
        <fullName evidence="1">Uncharacterized protein</fullName>
    </submittedName>
</protein>
<evidence type="ECO:0000313" key="1">
    <source>
        <dbReference type="EMBL" id="EXJ13760.1"/>
    </source>
</evidence>
<dbReference type="eggNOG" id="ENOG5032DMX">
    <property type="taxonomic scope" value="Bacteria"/>
</dbReference>
<gene>
    <name evidence="1" type="ORF">D779_3299</name>
</gene>
<accession>W9VTP4</accession>
<organism evidence="1 2">
    <name type="scientific">Imhoffiella purpurea</name>
    <dbReference type="NCBI Taxonomy" id="1249627"/>
    <lineage>
        <taxon>Bacteria</taxon>
        <taxon>Pseudomonadati</taxon>
        <taxon>Pseudomonadota</taxon>
        <taxon>Gammaproteobacteria</taxon>
        <taxon>Chromatiales</taxon>
        <taxon>Chromatiaceae</taxon>
        <taxon>Imhoffiella</taxon>
    </lineage>
</organism>
<name>W9VTP4_9GAMM</name>
<evidence type="ECO:0000313" key="2">
    <source>
        <dbReference type="Proteomes" id="UP000019460"/>
    </source>
</evidence>
<keyword evidence="2" id="KW-1185">Reference proteome</keyword>